<dbReference type="Pfam" id="PF13927">
    <property type="entry name" value="Ig_3"/>
    <property type="match status" value="2"/>
</dbReference>
<gene>
    <name evidence="16" type="primary">LOC106745934</name>
</gene>
<protein>
    <submittedName>
        <fullName evidence="16">Fasciclin-2 isoform X1</fullName>
    </submittedName>
</protein>
<feature type="domain" description="Fibronectin type-III" evidence="14">
    <location>
        <begin position="581"/>
        <end position="677"/>
    </location>
</feature>
<evidence type="ECO:0000256" key="8">
    <source>
        <dbReference type="ARBA" id="ARBA00023157"/>
    </source>
</evidence>
<feature type="compositionally biased region" description="Pro residues" evidence="11">
    <location>
        <begin position="43"/>
        <end position="70"/>
    </location>
</feature>
<dbReference type="InterPro" id="IPR003599">
    <property type="entry name" value="Ig_sub"/>
</dbReference>
<evidence type="ECO:0000259" key="13">
    <source>
        <dbReference type="PROSITE" id="PS50835"/>
    </source>
</evidence>
<dbReference type="SUPFAM" id="SSF49265">
    <property type="entry name" value="Fibronectin type III"/>
    <property type="match status" value="1"/>
</dbReference>
<feature type="domain" description="Ig-like" evidence="13">
    <location>
        <begin position="382"/>
        <end position="482"/>
    </location>
</feature>
<dbReference type="AlphaFoldDB" id="A0A6P3XHJ4"/>
<evidence type="ECO:0000259" key="14">
    <source>
        <dbReference type="PROSITE" id="PS50853"/>
    </source>
</evidence>
<accession>A0A6P3XHJ4</accession>
<dbReference type="GeneID" id="106745934"/>
<dbReference type="GO" id="GO:0030154">
    <property type="term" value="P:cell differentiation"/>
    <property type="evidence" value="ECO:0007669"/>
    <property type="project" value="UniProtKB-ARBA"/>
</dbReference>
<dbReference type="KEGG" id="dqu:106745934"/>
<dbReference type="InterPro" id="IPR013783">
    <property type="entry name" value="Ig-like_fold"/>
</dbReference>
<feature type="region of interest" description="Disordered" evidence="11">
    <location>
        <begin position="42"/>
        <end position="75"/>
    </location>
</feature>
<reference evidence="16" key="1">
    <citation type="submission" date="2025-08" db="UniProtKB">
        <authorList>
            <consortium name="RefSeq"/>
        </authorList>
    </citation>
    <scope>IDENTIFICATION</scope>
</reference>
<dbReference type="InterPro" id="IPR051170">
    <property type="entry name" value="Neural/epithelial_adhesion"/>
</dbReference>
<evidence type="ECO:0000256" key="10">
    <source>
        <dbReference type="ARBA" id="ARBA00023319"/>
    </source>
</evidence>
<evidence type="ECO:0000256" key="3">
    <source>
        <dbReference type="ARBA" id="ARBA00022729"/>
    </source>
</evidence>
<dbReference type="InterPro" id="IPR036116">
    <property type="entry name" value="FN3_sf"/>
</dbReference>
<dbReference type="PROSITE" id="PS50835">
    <property type="entry name" value="IG_LIKE"/>
    <property type="match status" value="5"/>
</dbReference>
<dbReference type="FunFam" id="2.60.40.10:FF:000107">
    <property type="entry name" value="Myosin, light chain kinase a"/>
    <property type="match status" value="1"/>
</dbReference>
<dbReference type="PRINTS" id="PR01838">
    <property type="entry name" value="NCAMFAMILY"/>
</dbReference>
<evidence type="ECO:0000256" key="2">
    <source>
        <dbReference type="ARBA" id="ARBA00022692"/>
    </source>
</evidence>
<dbReference type="PROSITE" id="PS50853">
    <property type="entry name" value="FN3"/>
    <property type="match status" value="2"/>
</dbReference>
<feature type="domain" description="Ig-like" evidence="13">
    <location>
        <begin position="81"/>
        <end position="191"/>
    </location>
</feature>
<keyword evidence="9" id="KW-0325">Glycoprotein</keyword>
<dbReference type="InterPro" id="IPR003961">
    <property type="entry name" value="FN3_dom"/>
</dbReference>
<dbReference type="GO" id="GO:0043005">
    <property type="term" value="C:neuron projection"/>
    <property type="evidence" value="ECO:0007669"/>
    <property type="project" value="TreeGrafter"/>
</dbReference>
<dbReference type="CDD" id="cd00063">
    <property type="entry name" value="FN3"/>
    <property type="match status" value="2"/>
</dbReference>
<dbReference type="InterPro" id="IPR009138">
    <property type="entry name" value="Neural_cell_adh"/>
</dbReference>
<dbReference type="Proteomes" id="UP000515204">
    <property type="component" value="Unplaced"/>
</dbReference>
<dbReference type="RefSeq" id="XP_014477453.1">
    <property type="nucleotide sequence ID" value="XM_014621967.1"/>
</dbReference>
<keyword evidence="15" id="KW-1185">Reference proteome</keyword>
<dbReference type="CTD" id="31364"/>
<dbReference type="SUPFAM" id="SSF48726">
    <property type="entry name" value="Immunoglobulin"/>
    <property type="match status" value="5"/>
</dbReference>
<keyword evidence="5" id="KW-0130">Cell adhesion</keyword>
<evidence type="ECO:0000313" key="16">
    <source>
        <dbReference type="RefSeq" id="XP_014477453.1"/>
    </source>
</evidence>
<evidence type="ECO:0000313" key="15">
    <source>
        <dbReference type="Proteomes" id="UP000515204"/>
    </source>
</evidence>
<keyword evidence="4" id="KW-0677">Repeat</keyword>
<feature type="domain" description="Fibronectin type-III" evidence="14">
    <location>
        <begin position="679"/>
        <end position="789"/>
    </location>
</feature>
<evidence type="ECO:0000256" key="5">
    <source>
        <dbReference type="ARBA" id="ARBA00022889"/>
    </source>
</evidence>
<dbReference type="OrthoDB" id="10056271at2759"/>
<dbReference type="GO" id="GO:0005886">
    <property type="term" value="C:plasma membrane"/>
    <property type="evidence" value="ECO:0007669"/>
    <property type="project" value="UniProtKB-ARBA"/>
</dbReference>
<dbReference type="InterPro" id="IPR007110">
    <property type="entry name" value="Ig-like_dom"/>
</dbReference>
<evidence type="ECO:0000256" key="6">
    <source>
        <dbReference type="ARBA" id="ARBA00022989"/>
    </source>
</evidence>
<keyword evidence="3" id="KW-0732">Signal</keyword>
<dbReference type="SMART" id="SM00409">
    <property type="entry name" value="IG"/>
    <property type="match status" value="5"/>
</dbReference>
<feature type="domain" description="Ig-like" evidence="13">
    <location>
        <begin position="289"/>
        <end position="377"/>
    </location>
</feature>
<sequence>MHALSHVAGGVLKHVYTRETMNAETTTICLSVLCIYVMTAPSPSTPPPPPSPSLSPSPSPRPSETTPPRPTDVAYASPLEPHLEILPSGETHSKPIGTSIILTCKPKVDQPNLINDMKWLDTRNRTIEPVSLLVLPLKSSHTGQQKPAMYTERYADGSLALFINSLDENQAGKYSCIGTYANSVTMSKSITIEAIIAITWENAPLDQHPILGEDFPIQCQVRARPAPLVDWLYNGELIRTNNRYIIDKFTLTIKDVQESDDGVYTCRASVQATGELKERPIKVEVYTRPSIEEFSSPVEIIEGENANIACKASGKPPPTLSWIKTLTHMNLSEADRFGVDPYTGMLTITDVKREDAGEYQCAAKSPAGDASMNILVNVIVKPKIMEFTNMSVVEKKQVDIMCKAFGRPPPEVTFRKFTADKQYVMGAQPNDDRIIMINKQNEMNGETVGNLTILNALRSDDGLYECIAKNRGGAAYKNGHLTVEYPPSFRLMPNITMWSWDKRTVNLTCIAESIPNATIRWTMHGDQKIENHAMIQQIDNGPISVLSVTPIDNRYYTHYKCIASNVHGTRDHLIELREAKRPGNLLDVKMTEISATTITFGLIPPKHPDLPVNSITVQYKKLNDIWPQSKNRTWTVGSRYTVEDLTPMTSYDFRFAAMNEVGLGNWGNDFHEMTPGKTAPMQPKIMTKNTKDEYEISPYNNQYELAWKTPADNGEPIDLYQIKYCQIKRVSGDWDTLHDSCVLITVKPQNRHWLKDLNSDSFYTVELQAHNAMGFSSAGLARFKTSRGENTVVQHQGPLISSAAIIGIVIAILFVIILIIDVICCCAHKTGVIFYVCERSRRKPIDEDDAKLGSLYGWRFPLPYCDQKMANVAGVTANHESGSGKNTIRLVKHTAIDEKEPLKEEKKITPIIDSGLRRETSITFDGKRSVSKTGFVGKDSAV</sequence>
<dbReference type="Pfam" id="PF07679">
    <property type="entry name" value="I-set"/>
    <property type="match status" value="2"/>
</dbReference>
<keyword evidence="10" id="KW-0393">Immunoglobulin domain</keyword>
<evidence type="ECO:0000256" key="4">
    <source>
        <dbReference type="ARBA" id="ARBA00022737"/>
    </source>
</evidence>
<keyword evidence="8" id="KW-1015">Disulfide bond</keyword>
<keyword evidence="6 12" id="KW-1133">Transmembrane helix</keyword>
<dbReference type="InterPro" id="IPR036179">
    <property type="entry name" value="Ig-like_dom_sf"/>
</dbReference>
<dbReference type="CDD" id="cd00096">
    <property type="entry name" value="Ig"/>
    <property type="match status" value="1"/>
</dbReference>
<evidence type="ECO:0000256" key="9">
    <source>
        <dbReference type="ARBA" id="ARBA00023180"/>
    </source>
</evidence>
<dbReference type="SMART" id="SM00060">
    <property type="entry name" value="FN3"/>
    <property type="match status" value="2"/>
</dbReference>
<evidence type="ECO:0000256" key="11">
    <source>
        <dbReference type="SAM" id="MobiDB-lite"/>
    </source>
</evidence>
<dbReference type="Pfam" id="PF00041">
    <property type="entry name" value="fn3"/>
    <property type="match status" value="2"/>
</dbReference>
<comment type="subcellular location">
    <subcellularLocation>
        <location evidence="1">Membrane</location>
        <topology evidence="1">Single-pass membrane protein</topology>
    </subcellularLocation>
</comment>
<keyword evidence="7 12" id="KW-0472">Membrane</keyword>
<dbReference type="Gene3D" id="2.60.40.10">
    <property type="entry name" value="Immunoglobulins"/>
    <property type="match status" value="6"/>
</dbReference>
<feature type="domain" description="Ig-like" evidence="13">
    <location>
        <begin position="212"/>
        <end position="282"/>
    </location>
</feature>
<proteinExistence type="predicted"/>
<evidence type="ECO:0000256" key="12">
    <source>
        <dbReference type="SAM" id="Phobius"/>
    </source>
</evidence>
<dbReference type="PANTHER" id="PTHR12231:SF269">
    <property type="entry name" value="FASCILIN 2-LIKE PROTEIN"/>
    <property type="match status" value="1"/>
</dbReference>
<evidence type="ECO:0000256" key="1">
    <source>
        <dbReference type="ARBA" id="ARBA00004167"/>
    </source>
</evidence>
<feature type="transmembrane region" description="Helical" evidence="12">
    <location>
        <begin position="799"/>
        <end position="820"/>
    </location>
</feature>
<dbReference type="GO" id="GO:0007155">
    <property type="term" value="P:cell adhesion"/>
    <property type="evidence" value="ECO:0007669"/>
    <property type="project" value="UniProtKB-KW"/>
</dbReference>
<organism evidence="15 16">
    <name type="scientific">Dinoponera quadriceps</name>
    <name type="common">South American ant</name>
    <dbReference type="NCBI Taxonomy" id="609295"/>
    <lineage>
        <taxon>Eukaryota</taxon>
        <taxon>Metazoa</taxon>
        <taxon>Ecdysozoa</taxon>
        <taxon>Arthropoda</taxon>
        <taxon>Hexapoda</taxon>
        <taxon>Insecta</taxon>
        <taxon>Pterygota</taxon>
        <taxon>Neoptera</taxon>
        <taxon>Endopterygota</taxon>
        <taxon>Hymenoptera</taxon>
        <taxon>Apocrita</taxon>
        <taxon>Aculeata</taxon>
        <taxon>Formicoidea</taxon>
        <taxon>Formicidae</taxon>
        <taxon>Ponerinae</taxon>
        <taxon>Ponerini</taxon>
        <taxon>Dinoponera</taxon>
    </lineage>
</organism>
<name>A0A6P3XHJ4_DINQU</name>
<dbReference type="InterPro" id="IPR003598">
    <property type="entry name" value="Ig_sub2"/>
</dbReference>
<feature type="domain" description="Ig-like" evidence="13">
    <location>
        <begin position="487"/>
        <end position="577"/>
    </location>
</feature>
<evidence type="ECO:0000256" key="7">
    <source>
        <dbReference type="ARBA" id="ARBA00023136"/>
    </source>
</evidence>
<dbReference type="SMART" id="SM00408">
    <property type="entry name" value="IGc2"/>
    <property type="match status" value="5"/>
</dbReference>
<keyword evidence="2 12" id="KW-0812">Transmembrane</keyword>
<dbReference type="PANTHER" id="PTHR12231">
    <property type="entry name" value="CTX-RELATED TYPE I TRANSMEMBRANE PROTEIN"/>
    <property type="match status" value="1"/>
</dbReference>
<dbReference type="InterPro" id="IPR013098">
    <property type="entry name" value="Ig_I-set"/>
</dbReference>
<dbReference type="GO" id="GO:0009653">
    <property type="term" value="P:anatomical structure morphogenesis"/>
    <property type="evidence" value="ECO:0007669"/>
    <property type="project" value="UniProtKB-ARBA"/>
</dbReference>